<name>A0A0L8KBX3_STRVR</name>
<gene>
    <name evidence="2" type="ORF">ADK34_20320</name>
</gene>
<dbReference type="PANTHER" id="PTHR45527">
    <property type="entry name" value="NONRIBOSOMAL PEPTIDE SYNTHETASE"/>
    <property type="match status" value="1"/>
</dbReference>
<dbReference type="InterPro" id="IPR042099">
    <property type="entry name" value="ANL_N_sf"/>
</dbReference>
<dbReference type="InterPro" id="IPR045851">
    <property type="entry name" value="AMP-bd_C_sf"/>
</dbReference>
<dbReference type="RefSeq" id="WP_159391603.1">
    <property type="nucleotide sequence ID" value="NZ_LGUP01000220.1"/>
</dbReference>
<protein>
    <recommendedName>
        <fullName evidence="1">AMP-dependent synthetase/ligase domain-containing protein</fullName>
    </recommendedName>
</protein>
<feature type="non-terminal residue" evidence="2">
    <location>
        <position position="357"/>
    </location>
</feature>
<organism evidence="2 3">
    <name type="scientific">Streptomyces viridochromogenes</name>
    <dbReference type="NCBI Taxonomy" id="1938"/>
    <lineage>
        <taxon>Bacteria</taxon>
        <taxon>Bacillati</taxon>
        <taxon>Actinomycetota</taxon>
        <taxon>Actinomycetes</taxon>
        <taxon>Kitasatosporales</taxon>
        <taxon>Streptomycetaceae</taxon>
        <taxon>Streptomyces</taxon>
    </lineage>
</organism>
<dbReference type="GO" id="GO:0044550">
    <property type="term" value="P:secondary metabolite biosynthetic process"/>
    <property type="evidence" value="ECO:0007669"/>
    <property type="project" value="TreeGrafter"/>
</dbReference>
<evidence type="ECO:0000313" key="2">
    <source>
        <dbReference type="EMBL" id="KOG23413.1"/>
    </source>
</evidence>
<dbReference type="InterPro" id="IPR000873">
    <property type="entry name" value="AMP-dep_synth/lig_dom"/>
</dbReference>
<dbReference type="Pfam" id="PF00501">
    <property type="entry name" value="AMP-binding"/>
    <property type="match status" value="1"/>
</dbReference>
<dbReference type="GO" id="GO:0031177">
    <property type="term" value="F:phosphopantetheine binding"/>
    <property type="evidence" value="ECO:0007669"/>
    <property type="project" value="TreeGrafter"/>
</dbReference>
<dbReference type="Gene3D" id="3.30.300.30">
    <property type="match status" value="1"/>
</dbReference>
<dbReference type="GO" id="GO:0005737">
    <property type="term" value="C:cytoplasm"/>
    <property type="evidence" value="ECO:0007669"/>
    <property type="project" value="TreeGrafter"/>
</dbReference>
<evidence type="ECO:0000313" key="3">
    <source>
        <dbReference type="Proteomes" id="UP000037023"/>
    </source>
</evidence>
<feature type="non-terminal residue" evidence="2">
    <location>
        <position position="1"/>
    </location>
</feature>
<dbReference type="NCBIfam" id="TIGR01733">
    <property type="entry name" value="AA-adenyl-dom"/>
    <property type="match status" value="1"/>
</dbReference>
<dbReference type="OrthoDB" id="2472181at2"/>
<accession>A0A0L8KBX3</accession>
<dbReference type="Gene3D" id="3.40.50.12780">
    <property type="entry name" value="N-terminal domain of ligase-like"/>
    <property type="match status" value="1"/>
</dbReference>
<evidence type="ECO:0000259" key="1">
    <source>
        <dbReference type="Pfam" id="PF00501"/>
    </source>
</evidence>
<reference evidence="2 3" key="1">
    <citation type="submission" date="2015-06" db="EMBL/GenBank/DDBJ databases">
        <authorList>
            <person name="Hoefler B.C."/>
            <person name="Straight P.D."/>
        </authorList>
    </citation>
    <scope>NUCLEOTIDE SEQUENCE [LARGE SCALE GENOMIC DNA]</scope>
    <source>
        <strain evidence="2 3">NRRL 3427</strain>
    </source>
</reference>
<dbReference type="PROSITE" id="PS00455">
    <property type="entry name" value="AMP_BINDING"/>
    <property type="match status" value="1"/>
</dbReference>
<dbReference type="Proteomes" id="UP000037023">
    <property type="component" value="Unassembled WGS sequence"/>
</dbReference>
<dbReference type="GO" id="GO:0043041">
    <property type="term" value="P:amino acid activation for nonribosomal peptide biosynthetic process"/>
    <property type="evidence" value="ECO:0007669"/>
    <property type="project" value="TreeGrafter"/>
</dbReference>
<comment type="caution">
    <text evidence="2">The sequence shown here is derived from an EMBL/GenBank/DDBJ whole genome shotgun (WGS) entry which is preliminary data.</text>
</comment>
<dbReference type="PANTHER" id="PTHR45527:SF1">
    <property type="entry name" value="FATTY ACID SYNTHASE"/>
    <property type="match status" value="1"/>
</dbReference>
<feature type="domain" description="AMP-dependent synthetase/ligase" evidence="1">
    <location>
        <begin position="1"/>
        <end position="281"/>
    </location>
</feature>
<dbReference type="InterPro" id="IPR010071">
    <property type="entry name" value="AA_adenyl_dom"/>
</dbReference>
<sequence>LAVTKTGAAYTLLDPDFPDERLRSAATDAGIGHLVTSPALAGRVTGPWTVAHATGLPADGPADDLAVRLGPDDPACLMFTSGSTGRPKGILSSHRNLVSTVSGQSYGRFGEGEVFLQCSPVSWDAFSLEFWGALLHGGTTVLQPGQRPEPVLIDELSRRHGVTMLQLSASLFNFLDEHPGAFDTVTVAYTGGEAASPAHVHKLHLLKPGIEVVNGYGPAESMGFTTTHLIEADDRPHALVPIGVPLLNKGTYVLDPHLNLCPPGVTGELYLTGDGLAHGYLGRPDLTATRFVPDPYGPPGTRLYRTGDLVRFDPDGRLVYEGRADDQIKIRGFRVEPGETEAALLSHPRVTQAVVTV</sequence>
<dbReference type="EMBL" id="LGUP01000220">
    <property type="protein sequence ID" value="KOG23413.1"/>
    <property type="molecule type" value="Genomic_DNA"/>
</dbReference>
<dbReference type="SUPFAM" id="SSF56801">
    <property type="entry name" value="Acetyl-CoA synthetase-like"/>
    <property type="match status" value="1"/>
</dbReference>
<proteinExistence type="predicted"/>
<dbReference type="AlphaFoldDB" id="A0A0L8KBX3"/>
<dbReference type="InterPro" id="IPR020845">
    <property type="entry name" value="AMP-binding_CS"/>
</dbReference>